<comment type="caution">
    <text evidence="10">The sequence shown here is derived from an EMBL/GenBank/DDBJ whole genome shotgun (WGS) entry which is preliminary data.</text>
</comment>
<dbReference type="SUPFAM" id="SSF56112">
    <property type="entry name" value="Protein kinase-like (PK-like)"/>
    <property type="match status" value="1"/>
</dbReference>
<evidence type="ECO:0000256" key="9">
    <source>
        <dbReference type="SAM" id="SignalP"/>
    </source>
</evidence>
<evidence type="ECO:0000256" key="5">
    <source>
        <dbReference type="ARBA" id="ARBA00022777"/>
    </source>
</evidence>
<keyword evidence="3" id="KW-0808">Transferase</keyword>
<keyword evidence="11" id="KW-1185">Reference proteome</keyword>
<dbReference type="GO" id="GO:0004674">
    <property type="term" value="F:protein serine/threonine kinase activity"/>
    <property type="evidence" value="ECO:0007669"/>
    <property type="project" value="UniProtKB-KW"/>
</dbReference>
<keyword evidence="9" id="KW-0732">Signal</keyword>
<dbReference type="EC" id="2.7.11.1" evidence="1"/>
<dbReference type="PANTHER" id="PTHR22984">
    <property type="entry name" value="SERINE/THREONINE-PROTEIN KINASE PIM"/>
    <property type="match status" value="1"/>
</dbReference>
<evidence type="ECO:0000256" key="6">
    <source>
        <dbReference type="ARBA" id="ARBA00022840"/>
    </source>
</evidence>
<comment type="catalytic activity">
    <reaction evidence="7">
        <text>L-threonyl-[protein] + ATP = O-phospho-L-threonyl-[protein] + ADP + H(+)</text>
        <dbReference type="Rhea" id="RHEA:46608"/>
        <dbReference type="Rhea" id="RHEA-COMP:11060"/>
        <dbReference type="Rhea" id="RHEA-COMP:11605"/>
        <dbReference type="ChEBI" id="CHEBI:15378"/>
        <dbReference type="ChEBI" id="CHEBI:30013"/>
        <dbReference type="ChEBI" id="CHEBI:30616"/>
        <dbReference type="ChEBI" id="CHEBI:61977"/>
        <dbReference type="ChEBI" id="CHEBI:456216"/>
        <dbReference type="EC" id="2.7.11.1"/>
    </reaction>
</comment>
<dbReference type="InterPro" id="IPR011009">
    <property type="entry name" value="Kinase-like_dom_sf"/>
</dbReference>
<evidence type="ECO:0000313" key="11">
    <source>
        <dbReference type="Proteomes" id="UP000290572"/>
    </source>
</evidence>
<evidence type="ECO:0000256" key="8">
    <source>
        <dbReference type="ARBA" id="ARBA00048679"/>
    </source>
</evidence>
<name>A0A498M9G2_LABRO</name>
<dbReference type="GO" id="GO:0005524">
    <property type="term" value="F:ATP binding"/>
    <property type="evidence" value="ECO:0007669"/>
    <property type="project" value="UniProtKB-KW"/>
</dbReference>
<keyword evidence="4" id="KW-0547">Nucleotide-binding</keyword>
<keyword evidence="2" id="KW-0723">Serine/threonine-protein kinase</keyword>
<dbReference type="AlphaFoldDB" id="A0A498M9G2"/>
<evidence type="ECO:0000256" key="7">
    <source>
        <dbReference type="ARBA" id="ARBA00047899"/>
    </source>
</evidence>
<protein>
    <recommendedName>
        <fullName evidence="1">non-specific serine/threonine protein kinase</fullName>
        <ecNumber evidence="1">2.7.11.1</ecNumber>
    </recommendedName>
</protein>
<proteinExistence type="predicted"/>
<organism evidence="10 11">
    <name type="scientific">Labeo rohita</name>
    <name type="common">Indian major carp</name>
    <name type="synonym">Cyprinus rohita</name>
    <dbReference type="NCBI Taxonomy" id="84645"/>
    <lineage>
        <taxon>Eukaryota</taxon>
        <taxon>Metazoa</taxon>
        <taxon>Chordata</taxon>
        <taxon>Craniata</taxon>
        <taxon>Vertebrata</taxon>
        <taxon>Euteleostomi</taxon>
        <taxon>Actinopterygii</taxon>
        <taxon>Neopterygii</taxon>
        <taxon>Teleostei</taxon>
        <taxon>Ostariophysi</taxon>
        <taxon>Cypriniformes</taxon>
        <taxon>Cyprinidae</taxon>
        <taxon>Labeoninae</taxon>
        <taxon>Labeonini</taxon>
        <taxon>Labeo</taxon>
    </lineage>
</organism>
<gene>
    <name evidence="10" type="ORF">ROHU_009202</name>
</gene>
<keyword evidence="5 10" id="KW-0418">Kinase</keyword>
<evidence type="ECO:0000256" key="2">
    <source>
        <dbReference type="ARBA" id="ARBA00022527"/>
    </source>
</evidence>
<evidence type="ECO:0000256" key="4">
    <source>
        <dbReference type="ARBA" id="ARBA00022741"/>
    </source>
</evidence>
<dbReference type="InterPro" id="IPR051138">
    <property type="entry name" value="PIM_Ser/Thr_kinase"/>
</dbReference>
<dbReference type="GO" id="GO:0007346">
    <property type="term" value="P:regulation of mitotic cell cycle"/>
    <property type="evidence" value="ECO:0007669"/>
    <property type="project" value="TreeGrafter"/>
</dbReference>
<dbReference type="GO" id="GO:0043066">
    <property type="term" value="P:negative regulation of apoptotic process"/>
    <property type="evidence" value="ECO:0007669"/>
    <property type="project" value="TreeGrafter"/>
</dbReference>
<dbReference type="Gene3D" id="3.30.200.20">
    <property type="entry name" value="Phosphorylase Kinase, domain 1"/>
    <property type="match status" value="1"/>
</dbReference>
<evidence type="ECO:0000256" key="1">
    <source>
        <dbReference type="ARBA" id="ARBA00012513"/>
    </source>
</evidence>
<reference evidence="10 11" key="1">
    <citation type="submission" date="2018-03" db="EMBL/GenBank/DDBJ databases">
        <title>Draft genome sequence of Rohu Carp (Labeo rohita).</title>
        <authorList>
            <person name="Das P."/>
            <person name="Kushwaha B."/>
            <person name="Joshi C.G."/>
            <person name="Kumar D."/>
            <person name="Nagpure N.S."/>
            <person name="Sahoo L."/>
            <person name="Das S.P."/>
            <person name="Bit A."/>
            <person name="Patnaik S."/>
            <person name="Meher P.K."/>
            <person name="Jayasankar P."/>
            <person name="Koringa P.G."/>
            <person name="Patel N.V."/>
            <person name="Hinsu A.T."/>
            <person name="Kumar R."/>
            <person name="Pandey M."/>
            <person name="Agarwal S."/>
            <person name="Srivastava S."/>
            <person name="Singh M."/>
            <person name="Iquebal M.A."/>
            <person name="Jaiswal S."/>
            <person name="Angadi U.B."/>
            <person name="Kumar N."/>
            <person name="Raza M."/>
            <person name="Shah T.M."/>
            <person name="Rai A."/>
            <person name="Jena J.K."/>
        </authorList>
    </citation>
    <scope>NUCLEOTIDE SEQUENCE [LARGE SCALE GENOMIC DNA]</scope>
    <source>
        <strain evidence="10">DASCIFA01</strain>
        <tissue evidence="10">Testis</tissue>
    </source>
</reference>
<feature type="signal peptide" evidence="9">
    <location>
        <begin position="1"/>
        <end position="23"/>
    </location>
</feature>
<evidence type="ECO:0000256" key="3">
    <source>
        <dbReference type="ARBA" id="ARBA00022679"/>
    </source>
</evidence>
<sequence>MSLIPRKLLLVFFKFFPLLSLWCKKTSKLKSKSPVSLRADICCRYAIGSKLGQGGFGAVYKATRLANELEPDHPMPLTILANKGPVMDFIKLLDCQDFYVMVVQHFSHCMDVFRFVECN</sequence>
<feature type="chain" id="PRO_5019804614" description="non-specific serine/threonine protein kinase" evidence="9">
    <location>
        <begin position="24"/>
        <end position="119"/>
    </location>
</feature>
<comment type="catalytic activity">
    <reaction evidence="8">
        <text>L-seryl-[protein] + ATP = O-phospho-L-seryl-[protein] + ADP + H(+)</text>
        <dbReference type="Rhea" id="RHEA:17989"/>
        <dbReference type="Rhea" id="RHEA-COMP:9863"/>
        <dbReference type="Rhea" id="RHEA-COMP:11604"/>
        <dbReference type="ChEBI" id="CHEBI:15378"/>
        <dbReference type="ChEBI" id="CHEBI:29999"/>
        <dbReference type="ChEBI" id="CHEBI:30616"/>
        <dbReference type="ChEBI" id="CHEBI:83421"/>
        <dbReference type="ChEBI" id="CHEBI:456216"/>
        <dbReference type="EC" id="2.7.11.1"/>
    </reaction>
</comment>
<dbReference type="PANTHER" id="PTHR22984:SF11">
    <property type="entry name" value="AURORA KINASE-RELATED"/>
    <property type="match status" value="1"/>
</dbReference>
<dbReference type="GO" id="GO:0005737">
    <property type="term" value="C:cytoplasm"/>
    <property type="evidence" value="ECO:0007669"/>
    <property type="project" value="TreeGrafter"/>
</dbReference>
<dbReference type="EMBL" id="QBIY01012919">
    <property type="protein sequence ID" value="RXN14155.1"/>
    <property type="molecule type" value="Genomic_DNA"/>
</dbReference>
<accession>A0A498M9G2</accession>
<dbReference type="Proteomes" id="UP000290572">
    <property type="component" value="Unassembled WGS sequence"/>
</dbReference>
<evidence type="ECO:0000313" key="10">
    <source>
        <dbReference type="EMBL" id="RXN14155.1"/>
    </source>
</evidence>
<keyword evidence="6" id="KW-0067">ATP-binding</keyword>